<feature type="region of interest" description="Disordered" evidence="8">
    <location>
        <begin position="389"/>
        <end position="418"/>
    </location>
</feature>
<evidence type="ECO:0000256" key="3">
    <source>
        <dbReference type="ARBA" id="ARBA00004370"/>
    </source>
</evidence>
<proteinExistence type="inferred from homology"/>
<evidence type="ECO:0000256" key="1">
    <source>
        <dbReference type="ARBA" id="ARBA00004173"/>
    </source>
</evidence>
<dbReference type="Proteomes" id="UP001302812">
    <property type="component" value="Unassembled WGS sequence"/>
</dbReference>
<dbReference type="GO" id="GO:0005739">
    <property type="term" value="C:mitochondrion"/>
    <property type="evidence" value="ECO:0007669"/>
    <property type="project" value="UniProtKB-SubCell"/>
</dbReference>
<dbReference type="Gene3D" id="3.40.50.1820">
    <property type="entry name" value="alpha/beta hydrolase"/>
    <property type="match status" value="1"/>
</dbReference>
<dbReference type="PANTHER" id="PTHR48182">
    <property type="entry name" value="PROTEIN SERAC1"/>
    <property type="match status" value="1"/>
</dbReference>
<evidence type="ECO:0000256" key="6">
    <source>
        <dbReference type="ARBA" id="ARBA00023128"/>
    </source>
</evidence>
<dbReference type="GO" id="GO:0016020">
    <property type="term" value="C:membrane"/>
    <property type="evidence" value="ECO:0007669"/>
    <property type="project" value="UniProtKB-SubCell"/>
</dbReference>
<feature type="compositionally biased region" description="Polar residues" evidence="8">
    <location>
        <begin position="389"/>
        <end position="406"/>
    </location>
</feature>
<dbReference type="GeneID" id="89933513"/>
<dbReference type="EMBL" id="MU853359">
    <property type="protein sequence ID" value="KAK4108885.1"/>
    <property type="molecule type" value="Genomic_DNA"/>
</dbReference>
<evidence type="ECO:0000256" key="8">
    <source>
        <dbReference type="SAM" id="MobiDB-lite"/>
    </source>
</evidence>
<keyword evidence="6" id="KW-0496">Mitochondrion</keyword>
<dbReference type="SUPFAM" id="SSF48452">
    <property type="entry name" value="TPR-like"/>
    <property type="match status" value="1"/>
</dbReference>
<evidence type="ECO:0000256" key="4">
    <source>
        <dbReference type="ARBA" id="ARBA00007920"/>
    </source>
</evidence>
<dbReference type="Pfam" id="PF05057">
    <property type="entry name" value="DUF676"/>
    <property type="match status" value="1"/>
</dbReference>
<evidence type="ECO:0000313" key="11">
    <source>
        <dbReference type="Proteomes" id="UP001302812"/>
    </source>
</evidence>
<reference evidence="10" key="1">
    <citation type="journal article" date="2023" name="Mol. Phylogenet. Evol.">
        <title>Genome-scale phylogeny and comparative genomics of the fungal order Sordariales.</title>
        <authorList>
            <person name="Hensen N."/>
            <person name="Bonometti L."/>
            <person name="Westerberg I."/>
            <person name="Brannstrom I.O."/>
            <person name="Guillou S."/>
            <person name="Cros-Aarteil S."/>
            <person name="Calhoun S."/>
            <person name="Haridas S."/>
            <person name="Kuo A."/>
            <person name="Mondo S."/>
            <person name="Pangilinan J."/>
            <person name="Riley R."/>
            <person name="LaButti K."/>
            <person name="Andreopoulos B."/>
            <person name="Lipzen A."/>
            <person name="Chen C."/>
            <person name="Yan M."/>
            <person name="Daum C."/>
            <person name="Ng V."/>
            <person name="Clum A."/>
            <person name="Steindorff A."/>
            <person name="Ohm R.A."/>
            <person name="Martin F."/>
            <person name="Silar P."/>
            <person name="Natvig D.O."/>
            <person name="Lalanne C."/>
            <person name="Gautier V."/>
            <person name="Ament-Velasquez S.L."/>
            <person name="Kruys A."/>
            <person name="Hutchinson M.I."/>
            <person name="Powell A.J."/>
            <person name="Barry K."/>
            <person name="Miller A.N."/>
            <person name="Grigoriev I.V."/>
            <person name="Debuchy R."/>
            <person name="Gladieux P."/>
            <person name="Hiltunen Thoren M."/>
            <person name="Johannesson H."/>
        </authorList>
    </citation>
    <scope>NUCLEOTIDE SEQUENCE</scope>
    <source>
        <strain evidence="10">CBS 508.74</strain>
    </source>
</reference>
<gene>
    <name evidence="10" type="ORF">N656DRAFT_362006</name>
</gene>
<dbReference type="AlphaFoldDB" id="A0AAN6QES2"/>
<dbReference type="SUPFAM" id="SSF53474">
    <property type="entry name" value="alpha/beta-Hydrolases"/>
    <property type="match status" value="1"/>
</dbReference>
<evidence type="ECO:0000259" key="9">
    <source>
        <dbReference type="Pfam" id="PF05057"/>
    </source>
</evidence>
<protein>
    <recommendedName>
        <fullName evidence="9">DUF676 domain-containing protein</fullName>
    </recommendedName>
</protein>
<evidence type="ECO:0000313" key="10">
    <source>
        <dbReference type="EMBL" id="KAK4108885.1"/>
    </source>
</evidence>
<dbReference type="InterPro" id="IPR011990">
    <property type="entry name" value="TPR-like_helical_dom_sf"/>
</dbReference>
<dbReference type="GO" id="GO:0005783">
    <property type="term" value="C:endoplasmic reticulum"/>
    <property type="evidence" value="ECO:0007669"/>
    <property type="project" value="UniProtKB-SubCell"/>
</dbReference>
<organism evidence="10 11">
    <name type="scientific">Canariomyces notabilis</name>
    <dbReference type="NCBI Taxonomy" id="2074819"/>
    <lineage>
        <taxon>Eukaryota</taxon>
        <taxon>Fungi</taxon>
        <taxon>Dikarya</taxon>
        <taxon>Ascomycota</taxon>
        <taxon>Pezizomycotina</taxon>
        <taxon>Sordariomycetes</taxon>
        <taxon>Sordariomycetidae</taxon>
        <taxon>Sordariales</taxon>
        <taxon>Chaetomiaceae</taxon>
        <taxon>Canariomyces</taxon>
    </lineage>
</organism>
<accession>A0AAN6QES2</accession>
<dbReference type="RefSeq" id="XP_064666455.1">
    <property type="nucleotide sequence ID" value="XM_064809389.1"/>
</dbReference>
<comment type="caution">
    <text evidence="10">The sequence shown here is derived from an EMBL/GenBank/DDBJ whole genome shotgun (WGS) entry which is preliminary data.</text>
</comment>
<dbReference type="InterPro" id="IPR007751">
    <property type="entry name" value="DUF676_lipase-like"/>
</dbReference>
<evidence type="ECO:0000256" key="7">
    <source>
        <dbReference type="ARBA" id="ARBA00023136"/>
    </source>
</evidence>
<sequence>MHDIGVERAMHMLPLKCRGFPCRIIAIHGLGGDKFGSWTSPSGNGALWIRDFLKDSFPRARIFTYGYDAGKAWLSNSVATIEDAAKDLLARLQIERDGLPLNRPIVFICHSLGGIVLKTALLEASDRRRHFEFLLDAPKGVVFMGTPHLGSPVATALNLLVRVPGIARNLRLNVALLADHSLELDRLCERFVEQAADLKFILSFYETQHHPILRQLIVNKRSATMRLSHEDRIPLAADHHLLCKFELSTDPRFTLVLGQLKMKINRMLLAAGSARPSMESDVPMASPSRYDGSRPTPSDRPSPALGSGPSPTPSASSMSRPPVSPNPSLALQYPVTPPASNTLPPPQPRNFTFLAAQPQTEAPTLYQNPQLSRSSSSFGSYLASPSANNAARSWDGQVQSTSQPAQSPGPGQGLSHQMERADKHFRDGNFREAIDYYRCARTLLEQPGVASCHPGQLFVVYDQLARCCLNLCNMSAACSSWEKARTYLTIARDYAGQSLDHVGNQRVDFKFCRARMTYIALDIMETEMKSPNFRLSNESVARFANEMSLLEEELASLRAQGYDVEDLLAGLRDLKRAKLSSS</sequence>
<keyword evidence="7" id="KW-0472">Membrane</keyword>
<comment type="similarity">
    <text evidence="4">Belongs to the putative lipase ROG1 family.</text>
</comment>
<evidence type="ECO:0000256" key="2">
    <source>
        <dbReference type="ARBA" id="ARBA00004240"/>
    </source>
</evidence>
<dbReference type="InterPro" id="IPR029058">
    <property type="entry name" value="AB_hydrolase_fold"/>
</dbReference>
<feature type="region of interest" description="Disordered" evidence="8">
    <location>
        <begin position="273"/>
        <end position="351"/>
    </location>
</feature>
<dbReference type="InterPro" id="IPR052374">
    <property type="entry name" value="SERAC1"/>
</dbReference>
<keyword evidence="5" id="KW-0256">Endoplasmic reticulum</keyword>
<feature type="compositionally biased region" description="Low complexity" evidence="8">
    <location>
        <begin position="301"/>
        <end position="321"/>
    </location>
</feature>
<reference evidence="10" key="2">
    <citation type="submission" date="2023-05" db="EMBL/GenBank/DDBJ databases">
        <authorList>
            <consortium name="Lawrence Berkeley National Laboratory"/>
            <person name="Steindorff A."/>
            <person name="Hensen N."/>
            <person name="Bonometti L."/>
            <person name="Westerberg I."/>
            <person name="Brannstrom I.O."/>
            <person name="Guillou S."/>
            <person name="Cros-Aarteil S."/>
            <person name="Calhoun S."/>
            <person name="Haridas S."/>
            <person name="Kuo A."/>
            <person name="Mondo S."/>
            <person name="Pangilinan J."/>
            <person name="Riley R."/>
            <person name="Labutti K."/>
            <person name="Andreopoulos B."/>
            <person name="Lipzen A."/>
            <person name="Chen C."/>
            <person name="Yanf M."/>
            <person name="Daum C."/>
            <person name="Ng V."/>
            <person name="Clum A."/>
            <person name="Ohm R."/>
            <person name="Martin F."/>
            <person name="Silar P."/>
            <person name="Natvig D."/>
            <person name="Lalanne C."/>
            <person name="Gautier V."/>
            <person name="Ament-Velasquez S.L."/>
            <person name="Kruys A."/>
            <person name="Hutchinson M.I."/>
            <person name="Powell A.J."/>
            <person name="Barry K."/>
            <person name="Miller A.N."/>
            <person name="Grigoriev I.V."/>
            <person name="Debuchy R."/>
            <person name="Gladieux P."/>
            <person name="Thoren M.H."/>
            <person name="Johannesson H."/>
        </authorList>
    </citation>
    <scope>NUCLEOTIDE SEQUENCE</scope>
    <source>
        <strain evidence="10">CBS 508.74</strain>
    </source>
</reference>
<keyword evidence="11" id="KW-1185">Reference proteome</keyword>
<dbReference type="PANTHER" id="PTHR48182:SF2">
    <property type="entry name" value="PROTEIN SERAC1"/>
    <property type="match status" value="1"/>
</dbReference>
<comment type="subcellular location">
    <subcellularLocation>
        <location evidence="2">Endoplasmic reticulum</location>
    </subcellularLocation>
    <subcellularLocation>
        <location evidence="3">Membrane</location>
    </subcellularLocation>
    <subcellularLocation>
        <location evidence="1">Mitochondrion</location>
    </subcellularLocation>
</comment>
<name>A0AAN6QES2_9PEZI</name>
<feature type="domain" description="DUF676" evidence="9">
    <location>
        <begin position="91"/>
        <end position="159"/>
    </location>
</feature>
<evidence type="ECO:0000256" key="5">
    <source>
        <dbReference type="ARBA" id="ARBA00022824"/>
    </source>
</evidence>